<dbReference type="AlphaFoldDB" id="A0A8J5SIH1"/>
<feature type="region of interest" description="Disordered" evidence="1">
    <location>
        <begin position="46"/>
        <end position="114"/>
    </location>
</feature>
<evidence type="ECO:0000313" key="2">
    <source>
        <dbReference type="EMBL" id="KAG8077021.1"/>
    </source>
</evidence>
<proteinExistence type="predicted"/>
<keyword evidence="3" id="KW-1185">Reference proteome</keyword>
<sequence length="114" mass="11709">MGFPPSFLFATPDLKPDLKNISFPFFATPDLTPSAAVRRPAVVARLPSRGPRLESGRRARVAGSPPARRASPAHLPPRAAGSPPAVPPERALSSLSSSAPVGGDNPGGRKGLVG</sequence>
<feature type="compositionally biased region" description="Low complexity" evidence="1">
    <location>
        <begin position="61"/>
        <end position="80"/>
    </location>
</feature>
<comment type="caution">
    <text evidence="2">The sequence shown here is derived from an EMBL/GenBank/DDBJ whole genome shotgun (WGS) entry which is preliminary data.</text>
</comment>
<name>A0A8J5SIH1_ZIZPA</name>
<gene>
    <name evidence="2" type="ORF">GUJ93_ZPchr0006g41854</name>
</gene>
<dbReference type="Proteomes" id="UP000729402">
    <property type="component" value="Unassembled WGS sequence"/>
</dbReference>
<feature type="compositionally biased region" description="Gly residues" evidence="1">
    <location>
        <begin position="104"/>
        <end position="114"/>
    </location>
</feature>
<protein>
    <submittedName>
        <fullName evidence="2">Uncharacterized protein</fullName>
    </submittedName>
</protein>
<reference evidence="2" key="1">
    <citation type="journal article" date="2021" name="bioRxiv">
        <title>Whole Genome Assembly and Annotation of Northern Wild Rice, Zizania palustris L., Supports a Whole Genome Duplication in the Zizania Genus.</title>
        <authorList>
            <person name="Haas M."/>
            <person name="Kono T."/>
            <person name="Macchietto M."/>
            <person name="Millas R."/>
            <person name="McGilp L."/>
            <person name="Shao M."/>
            <person name="Duquette J."/>
            <person name="Hirsch C.N."/>
            <person name="Kimball J."/>
        </authorList>
    </citation>
    <scope>NUCLEOTIDE SEQUENCE</scope>
    <source>
        <tissue evidence="2">Fresh leaf tissue</tissue>
    </source>
</reference>
<evidence type="ECO:0000256" key="1">
    <source>
        <dbReference type="SAM" id="MobiDB-lite"/>
    </source>
</evidence>
<reference evidence="2" key="2">
    <citation type="submission" date="2021-02" db="EMBL/GenBank/DDBJ databases">
        <authorList>
            <person name="Kimball J.A."/>
            <person name="Haas M.W."/>
            <person name="Macchietto M."/>
            <person name="Kono T."/>
            <person name="Duquette J."/>
            <person name="Shao M."/>
        </authorList>
    </citation>
    <scope>NUCLEOTIDE SEQUENCE</scope>
    <source>
        <tissue evidence="2">Fresh leaf tissue</tissue>
    </source>
</reference>
<organism evidence="2 3">
    <name type="scientific">Zizania palustris</name>
    <name type="common">Northern wild rice</name>
    <dbReference type="NCBI Taxonomy" id="103762"/>
    <lineage>
        <taxon>Eukaryota</taxon>
        <taxon>Viridiplantae</taxon>
        <taxon>Streptophyta</taxon>
        <taxon>Embryophyta</taxon>
        <taxon>Tracheophyta</taxon>
        <taxon>Spermatophyta</taxon>
        <taxon>Magnoliopsida</taxon>
        <taxon>Liliopsida</taxon>
        <taxon>Poales</taxon>
        <taxon>Poaceae</taxon>
        <taxon>BOP clade</taxon>
        <taxon>Oryzoideae</taxon>
        <taxon>Oryzeae</taxon>
        <taxon>Zizaniinae</taxon>
        <taxon>Zizania</taxon>
    </lineage>
</organism>
<dbReference type="EMBL" id="JAAALK010000283">
    <property type="protein sequence ID" value="KAG8077021.1"/>
    <property type="molecule type" value="Genomic_DNA"/>
</dbReference>
<accession>A0A8J5SIH1</accession>
<evidence type="ECO:0000313" key="3">
    <source>
        <dbReference type="Proteomes" id="UP000729402"/>
    </source>
</evidence>